<reference evidence="2 3" key="1">
    <citation type="submission" date="2019-02" db="EMBL/GenBank/DDBJ databases">
        <authorList>
            <person name="Goldberg S.R."/>
            <person name="Haltli B.A."/>
            <person name="Correa H."/>
            <person name="Russell K.G."/>
        </authorList>
    </citation>
    <scope>NUCLEOTIDE SEQUENCE [LARGE SCALE GENOMIC DNA]</scope>
    <source>
        <strain evidence="2 3">JCM 16186</strain>
    </source>
</reference>
<dbReference type="PROSITE" id="PS51186">
    <property type="entry name" value="GNAT"/>
    <property type="match status" value="1"/>
</dbReference>
<sequence length="148" mass="16839">MTIKKISTSDISNIAKLLRNLYSELGEEKECIKNVSEQLILELIDNYKTEILKVTESNKIIGFITLTESQAIYCGGKYGSIDELYVEPEYRSKKIGAILIEKAKEVGRDKKWKRIEVTAPADNNSKTLKFYSNKEFVTAGPKLKLKLE</sequence>
<gene>
    <name evidence="2" type="ORF">E1163_24900</name>
</gene>
<keyword evidence="3" id="KW-1185">Reference proteome</keyword>
<protein>
    <submittedName>
        <fullName evidence="2">GNAT family N-acetyltransferase</fullName>
    </submittedName>
</protein>
<accession>A0ABW9RYD7</accession>
<dbReference type="Pfam" id="PF00583">
    <property type="entry name" value="Acetyltransf_1"/>
    <property type="match status" value="1"/>
</dbReference>
<comment type="caution">
    <text evidence="2">The sequence shown here is derived from an EMBL/GenBank/DDBJ whole genome shotgun (WGS) entry which is preliminary data.</text>
</comment>
<dbReference type="EMBL" id="SMLW01000657">
    <property type="protein sequence ID" value="MTI28218.1"/>
    <property type="molecule type" value="Genomic_DNA"/>
</dbReference>
<dbReference type="Gene3D" id="3.40.630.30">
    <property type="match status" value="1"/>
</dbReference>
<dbReference type="InterPro" id="IPR016181">
    <property type="entry name" value="Acyl_CoA_acyltransferase"/>
</dbReference>
<dbReference type="SUPFAM" id="SSF55729">
    <property type="entry name" value="Acyl-CoA N-acyltransferases (Nat)"/>
    <property type="match status" value="1"/>
</dbReference>
<proteinExistence type="predicted"/>
<evidence type="ECO:0000313" key="3">
    <source>
        <dbReference type="Proteomes" id="UP000798808"/>
    </source>
</evidence>
<dbReference type="RefSeq" id="WP_155175537.1">
    <property type="nucleotide sequence ID" value="NZ_BAAAFL010000003.1"/>
</dbReference>
<dbReference type="CDD" id="cd04301">
    <property type="entry name" value="NAT_SF"/>
    <property type="match status" value="1"/>
</dbReference>
<evidence type="ECO:0000259" key="1">
    <source>
        <dbReference type="PROSITE" id="PS51186"/>
    </source>
</evidence>
<dbReference type="Proteomes" id="UP000798808">
    <property type="component" value="Unassembled WGS sequence"/>
</dbReference>
<name>A0ABW9RYD7_9BACT</name>
<organism evidence="2 3">
    <name type="scientific">Fulvivirga kasyanovii</name>
    <dbReference type="NCBI Taxonomy" id="396812"/>
    <lineage>
        <taxon>Bacteria</taxon>
        <taxon>Pseudomonadati</taxon>
        <taxon>Bacteroidota</taxon>
        <taxon>Cytophagia</taxon>
        <taxon>Cytophagales</taxon>
        <taxon>Fulvivirgaceae</taxon>
        <taxon>Fulvivirga</taxon>
    </lineage>
</organism>
<feature type="domain" description="N-acetyltransferase" evidence="1">
    <location>
        <begin position="1"/>
        <end position="148"/>
    </location>
</feature>
<evidence type="ECO:0000313" key="2">
    <source>
        <dbReference type="EMBL" id="MTI28218.1"/>
    </source>
</evidence>
<dbReference type="InterPro" id="IPR000182">
    <property type="entry name" value="GNAT_dom"/>
</dbReference>